<dbReference type="Gene3D" id="2.60.120.200">
    <property type="match status" value="1"/>
</dbReference>
<gene>
    <name evidence="4" type="primary">20342258</name>
    <name evidence="3" type="ORF">GGTG_01800</name>
</gene>
<reference evidence="3" key="3">
    <citation type="submission" date="2010-09" db="EMBL/GenBank/DDBJ databases">
        <title>Annotation of Gaeumannomyces graminis var. tritici R3-111a-1.</title>
        <authorList>
            <consortium name="The Broad Institute Genome Sequencing Platform"/>
            <person name="Ma L.-J."/>
            <person name="Dead R."/>
            <person name="Young S.K."/>
            <person name="Zeng Q."/>
            <person name="Gargeya S."/>
            <person name="Fitzgerald M."/>
            <person name="Haas B."/>
            <person name="Abouelleil A."/>
            <person name="Alvarado L."/>
            <person name="Arachchi H.M."/>
            <person name="Berlin A."/>
            <person name="Brown A."/>
            <person name="Chapman S.B."/>
            <person name="Chen Z."/>
            <person name="Dunbar C."/>
            <person name="Freedman E."/>
            <person name="Gearin G."/>
            <person name="Gellesch M."/>
            <person name="Goldberg J."/>
            <person name="Griggs A."/>
            <person name="Gujja S."/>
            <person name="Heiman D."/>
            <person name="Howarth C."/>
            <person name="Larson L."/>
            <person name="Lui A."/>
            <person name="MacDonald P.J.P."/>
            <person name="Mehta T."/>
            <person name="Montmayeur A."/>
            <person name="Murphy C."/>
            <person name="Neiman D."/>
            <person name="Pearson M."/>
            <person name="Priest M."/>
            <person name="Roberts A."/>
            <person name="Saif S."/>
            <person name="Shea T."/>
            <person name="Shenoy N."/>
            <person name="Sisk P."/>
            <person name="Stolte C."/>
            <person name="Sykes S."/>
            <person name="Yandava C."/>
            <person name="Wortman J."/>
            <person name="Nusbaum C."/>
            <person name="Birren B."/>
        </authorList>
    </citation>
    <scope>NUCLEOTIDE SEQUENCE</scope>
    <source>
        <strain evidence="3">R3-111a-1</strain>
    </source>
</reference>
<dbReference type="PROSITE" id="PS51762">
    <property type="entry name" value="GH16_2"/>
    <property type="match status" value="1"/>
</dbReference>
<dbReference type="CDD" id="cd00413">
    <property type="entry name" value="Glyco_hydrolase_16"/>
    <property type="match status" value="1"/>
</dbReference>
<dbReference type="GO" id="GO:0004553">
    <property type="term" value="F:hydrolase activity, hydrolyzing O-glycosyl compounds"/>
    <property type="evidence" value="ECO:0007669"/>
    <property type="project" value="InterPro"/>
</dbReference>
<evidence type="ECO:0000313" key="5">
    <source>
        <dbReference type="Proteomes" id="UP000006039"/>
    </source>
</evidence>
<dbReference type="PANTHER" id="PTHR38121">
    <property type="entry name" value="GH16 DOMAIN-CONTAINING PROTEIN"/>
    <property type="match status" value="1"/>
</dbReference>
<feature type="domain" description="GH16" evidence="2">
    <location>
        <begin position="71"/>
        <end position="311"/>
    </location>
</feature>
<dbReference type="HOGENOM" id="CLU_039765_0_1_1"/>
<reference evidence="3" key="2">
    <citation type="submission" date="2010-07" db="EMBL/GenBank/DDBJ databases">
        <authorList>
            <consortium name="The Broad Institute Genome Sequencing Platform"/>
            <consortium name="Broad Institute Genome Sequencing Center for Infectious Disease"/>
            <person name="Ma L.-J."/>
            <person name="Dead R."/>
            <person name="Young S."/>
            <person name="Zeng Q."/>
            <person name="Koehrsen M."/>
            <person name="Alvarado L."/>
            <person name="Berlin A."/>
            <person name="Chapman S.B."/>
            <person name="Chen Z."/>
            <person name="Freedman E."/>
            <person name="Gellesch M."/>
            <person name="Goldberg J."/>
            <person name="Griggs A."/>
            <person name="Gujja S."/>
            <person name="Heilman E.R."/>
            <person name="Heiman D."/>
            <person name="Hepburn T."/>
            <person name="Howarth C."/>
            <person name="Jen D."/>
            <person name="Larson L."/>
            <person name="Mehta T."/>
            <person name="Neiman D."/>
            <person name="Pearson M."/>
            <person name="Roberts A."/>
            <person name="Saif S."/>
            <person name="Shea T."/>
            <person name="Shenoy N."/>
            <person name="Sisk P."/>
            <person name="Stolte C."/>
            <person name="Sykes S."/>
            <person name="Walk T."/>
            <person name="White J."/>
            <person name="Yandava C."/>
            <person name="Haas B."/>
            <person name="Nusbaum C."/>
            <person name="Birren B."/>
        </authorList>
    </citation>
    <scope>NUCLEOTIDE SEQUENCE</scope>
    <source>
        <strain evidence="3">R3-111a-1</strain>
    </source>
</reference>
<protein>
    <recommendedName>
        <fullName evidence="2">GH16 domain-containing protein</fullName>
    </recommendedName>
</protein>
<evidence type="ECO:0000313" key="3">
    <source>
        <dbReference type="EMBL" id="EJT81826.1"/>
    </source>
</evidence>
<dbReference type="VEuPathDB" id="FungiDB:GGTG_01800"/>
<reference evidence="4" key="5">
    <citation type="submission" date="2018-04" db="UniProtKB">
        <authorList>
            <consortium name="EnsemblFungi"/>
        </authorList>
    </citation>
    <scope>IDENTIFICATION</scope>
    <source>
        <strain evidence="4">R3-111a-1</strain>
    </source>
</reference>
<reference evidence="5" key="1">
    <citation type="submission" date="2010-07" db="EMBL/GenBank/DDBJ databases">
        <title>The genome sequence of Gaeumannomyces graminis var. tritici strain R3-111a-1.</title>
        <authorList>
            <consortium name="The Broad Institute Genome Sequencing Platform"/>
            <person name="Ma L.-J."/>
            <person name="Dead R."/>
            <person name="Young S."/>
            <person name="Zeng Q."/>
            <person name="Koehrsen M."/>
            <person name="Alvarado L."/>
            <person name="Berlin A."/>
            <person name="Chapman S.B."/>
            <person name="Chen Z."/>
            <person name="Freedman E."/>
            <person name="Gellesch M."/>
            <person name="Goldberg J."/>
            <person name="Griggs A."/>
            <person name="Gujja S."/>
            <person name="Heilman E.R."/>
            <person name="Heiman D."/>
            <person name="Hepburn T."/>
            <person name="Howarth C."/>
            <person name="Jen D."/>
            <person name="Larson L."/>
            <person name="Mehta T."/>
            <person name="Neiman D."/>
            <person name="Pearson M."/>
            <person name="Roberts A."/>
            <person name="Saif S."/>
            <person name="Shea T."/>
            <person name="Shenoy N."/>
            <person name="Sisk P."/>
            <person name="Stolte C."/>
            <person name="Sykes S."/>
            <person name="Walk T."/>
            <person name="White J."/>
            <person name="Yandava C."/>
            <person name="Haas B."/>
            <person name="Nusbaum C."/>
            <person name="Birren B."/>
        </authorList>
    </citation>
    <scope>NUCLEOTIDE SEQUENCE [LARGE SCALE GENOMIC DNA]</scope>
    <source>
        <strain evidence="5">R3-111a-1</strain>
    </source>
</reference>
<dbReference type="InterPro" id="IPR000757">
    <property type="entry name" value="Beta-glucanase-like"/>
</dbReference>
<dbReference type="GO" id="GO:0005975">
    <property type="term" value="P:carbohydrate metabolic process"/>
    <property type="evidence" value="ECO:0007669"/>
    <property type="project" value="InterPro"/>
</dbReference>
<dbReference type="EnsemblFungi" id="EJT81826">
    <property type="protein sequence ID" value="EJT81826"/>
    <property type="gene ID" value="GGTG_01800"/>
</dbReference>
<dbReference type="eggNOG" id="ENOG502S0II">
    <property type="taxonomic scope" value="Eukaryota"/>
</dbReference>
<proteinExistence type="predicted"/>
<evidence type="ECO:0000256" key="1">
    <source>
        <dbReference type="SAM" id="SignalP"/>
    </source>
</evidence>
<dbReference type="RefSeq" id="XP_009217835.1">
    <property type="nucleotide sequence ID" value="XM_009219571.1"/>
</dbReference>
<organism evidence="3">
    <name type="scientific">Gaeumannomyces tritici (strain R3-111a-1)</name>
    <name type="common">Wheat and barley take-all root rot fungus</name>
    <name type="synonym">Gaeumannomyces graminis var. tritici</name>
    <dbReference type="NCBI Taxonomy" id="644352"/>
    <lineage>
        <taxon>Eukaryota</taxon>
        <taxon>Fungi</taxon>
        <taxon>Dikarya</taxon>
        <taxon>Ascomycota</taxon>
        <taxon>Pezizomycotina</taxon>
        <taxon>Sordariomycetes</taxon>
        <taxon>Sordariomycetidae</taxon>
        <taxon>Magnaporthales</taxon>
        <taxon>Magnaporthaceae</taxon>
        <taxon>Gaeumannomyces</taxon>
    </lineage>
</organism>
<evidence type="ECO:0000259" key="2">
    <source>
        <dbReference type="PROSITE" id="PS51762"/>
    </source>
</evidence>
<keyword evidence="1" id="KW-0732">Signal</keyword>
<dbReference type="PANTHER" id="PTHR38121:SF4">
    <property type="entry name" value="GH16 DOMAIN-CONTAINING PROTEIN-RELATED"/>
    <property type="match status" value="1"/>
</dbReference>
<name>J3NKK9_GAET3</name>
<dbReference type="SUPFAM" id="SSF49899">
    <property type="entry name" value="Concanavalin A-like lectins/glucanases"/>
    <property type="match status" value="1"/>
</dbReference>
<dbReference type="EMBL" id="GL385395">
    <property type="protein sequence ID" value="EJT81826.1"/>
    <property type="molecule type" value="Genomic_DNA"/>
</dbReference>
<dbReference type="GeneID" id="20342258"/>
<dbReference type="Proteomes" id="UP000006039">
    <property type="component" value="Unassembled WGS sequence"/>
</dbReference>
<dbReference type="STRING" id="644352.J3NKK9"/>
<reference evidence="4" key="4">
    <citation type="journal article" date="2015" name="G3 (Bethesda)">
        <title>Genome sequences of three phytopathogenic species of the Magnaporthaceae family of fungi.</title>
        <authorList>
            <person name="Okagaki L.H."/>
            <person name="Nunes C.C."/>
            <person name="Sailsbery J."/>
            <person name="Clay B."/>
            <person name="Brown D."/>
            <person name="John T."/>
            <person name="Oh Y."/>
            <person name="Young N."/>
            <person name="Fitzgerald M."/>
            <person name="Haas B.J."/>
            <person name="Zeng Q."/>
            <person name="Young S."/>
            <person name="Adiconis X."/>
            <person name="Fan L."/>
            <person name="Levin J.Z."/>
            <person name="Mitchell T.K."/>
            <person name="Okubara P.A."/>
            <person name="Farman M.L."/>
            <person name="Kohn L.M."/>
            <person name="Birren B."/>
            <person name="Ma L.-J."/>
            <person name="Dean R.A."/>
        </authorList>
    </citation>
    <scope>NUCLEOTIDE SEQUENCE</scope>
    <source>
        <strain evidence="4">R3-111a-1</strain>
    </source>
</reference>
<feature type="signal peptide" evidence="1">
    <location>
        <begin position="1"/>
        <end position="24"/>
    </location>
</feature>
<dbReference type="AlphaFoldDB" id="J3NKK9"/>
<dbReference type="OrthoDB" id="4388755at2759"/>
<accession>J3NKK9</accession>
<dbReference type="Pfam" id="PF00722">
    <property type="entry name" value="Glyco_hydro_16"/>
    <property type="match status" value="1"/>
</dbReference>
<dbReference type="InterPro" id="IPR013320">
    <property type="entry name" value="ConA-like_dom_sf"/>
</dbReference>
<keyword evidence="5" id="KW-1185">Reference proteome</keyword>
<sequence length="407" mass="43931">MGQQGGSPILALVLLLALSYSAAADRPVVNDTECGCFMTNASNSAFFSKHRFYDFRSLSQYATDPPALVNDSAGAASAPTTSDFFKTKPFADDWAMMSWNNSDSVGGEAAYLLVNSPSNIYIERNSDSGASYSDTYLTMRTARLSGFQAASELESVSPNYRFVSVRMLARTLGDPGACTAIFTYRGNRHVERVQEADIEVLTKDPNTYIQYTNQPSFTTNGNSVDGASLNATVPTPWTEWAVHRLDWTPSKSTWFVNGVQVASLSFQVPRDASHVNLNAWSNGGVWTGPMEVGKEARMQIKWLEMVFNSSSDYGVGDSKLVQKLDSVSSLTGAAVKGLSSDGKSCKTVCSIDETNQRGLAIVLSSSGSGPYYRKAAWQSGNGAESTVWIPLLMTLLAIASTLPFALA</sequence>
<evidence type="ECO:0000313" key="4">
    <source>
        <dbReference type="EnsemblFungi" id="EJT81826"/>
    </source>
</evidence>
<feature type="chain" id="PRO_5015094184" description="GH16 domain-containing protein" evidence="1">
    <location>
        <begin position="25"/>
        <end position="407"/>
    </location>
</feature>